<dbReference type="EMBL" id="JAUYZG010000024">
    <property type="protein sequence ID" value="KAK2869813.1"/>
    <property type="molecule type" value="Genomic_DNA"/>
</dbReference>
<gene>
    <name evidence="2" type="ORF">Q8A67_024205</name>
</gene>
<proteinExistence type="predicted"/>
<reference evidence="2" key="1">
    <citation type="submission" date="2023-08" db="EMBL/GenBank/DDBJ databases">
        <title>Chromosome-level Genome Assembly of mud carp (Cirrhinus molitorella).</title>
        <authorList>
            <person name="Liu H."/>
        </authorList>
    </citation>
    <scope>NUCLEOTIDE SEQUENCE</scope>
    <source>
        <strain evidence="2">Prfri</strain>
        <tissue evidence="2">Muscle</tissue>
    </source>
</reference>
<dbReference type="AlphaFoldDB" id="A0AA88PC51"/>
<evidence type="ECO:0000313" key="3">
    <source>
        <dbReference type="Proteomes" id="UP001187343"/>
    </source>
</evidence>
<organism evidence="2 3">
    <name type="scientific">Cirrhinus molitorella</name>
    <name type="common">mud carp</name>
    <dbReference type="NCBI Taxonomy" id="172907"/>
    <lineage>
        <taxon>Eukaryota</taxon>
        <taxon>Metazoa</taxon>
        <taxon>Chordata</taxon>
        <taxon>Craniata</taxon>
        <taxon>Vertebrata</taxon>
        <taxon>Euteleostomi</taxon>
        <taxon>Actinopterygii</taxon>
        <taxon>Neopterygii</taxon>
        <taxon>Teleostei</taxon>
        <taxon>Ostariophysi</taxon>
        <taxon>Cypriniformes</taxon>
        <taxon>Cyprinidae</taxon>
        <taxon>Labeoninae</taxon>
        <taxon>Labeonini</taxon>
        <taxon>Cirrhinus</taxon>
    </lineage>
</organism>
<comment type="caution">
    <text evidence="2">The sequence shown here is derived from an EMBL/GenBank/DDBJ whole genome shotgun (WGS) entry which is preliminary data.</text>
</comment>
<feature type="region of interest" description="Disordered" evidence="1">
    <location>
        <begin position="1"/>
        <end position="35"/>
    </location>
</feature>
<keyword evidence="3" id="KW-1185">Reference proteome</keyword>
<protein>
    <submittedName>
        <fullName evidence="2">Uncharacterized protein</fullName>
    </submittedName>
</protein>
<evidence type="ECO:0000313" key="2">
    <source>
        <dbReference type="EMBL" id="KAK2869813.1"/>
    </source>
</evidence>
<sequence length="97" mass="10364">MHDADYRPHASLPTDPDHTTPDPATTPAALGVNDEEKDVTFRCAAETDDVVRSGLSKPGARVMERSHYGACRPGFHPYSTAGAPPVEANGPHNVVQM</sequence>
<accession>A0AA88PC51</accession>
<name>A0AA88PC51_9TELE</name>
<evidence type="ECO:0000256" key="1">
    <source>
        <dbReference type="SAM" id="MobiDB-lite"/>
    </source>
</evidence>
<dbReference type="Proteomes" id="UP001187343">
    <property type="component" value="Unassembled WGS sequence"/>
</dbReference>